<organism evidence="2 3">
    <name type="scientific">Aeromonas salmonicida subsp. pectinolytica 34mel</name>
    <dbReference type="NCBI Taxonomy" id="1324960"/>
    <lineage>
        <taxon>Bacteria</taxon>
        <taxon>Pseudomonadati</taxon>
        <taxon>Pseudomonadota</taxon>
        <taxon>Gammaproteobacteria</taxon>
        <taxon>Aeromonadales</taxon>
        <taxon>Aeromonadaceae</taxon>
        <taxon>Aeromonas</taxon>
    </lineage>
</organism>
<gene>
    <name evidence="2" type="ORF">Asalp_27420</name>
</gene>
<dbReference type="EMBL" id="CP022426">
    <property type="protein sequence ID" value="ATP09874.1"/>
    <property type="molecule type" value="Genomic_DNA"/>
</dbReference>
<dbReference type="Proteomes" id="UP000222916">
    <property type="component" value="Chromosome"/>
</dbReference>
<evidence type="ECO:0000313" key="3">
    <source>
        <dbReference type="Proteomes" id="UP000222916"/>
    </source>
</evidence>
<evidence type="ECO:0000313" key="2">
    <source>
        <dbReference type="EMBL" id="ATP09874.1"/>
    </source>
</evidence>
<protein>
    <submittedName>
        <fullName evidence="2">Uncharacterized protein</fullName>
    </submittedName>
</protein>
<reference evidence="3" key="1">
    <citation type="journal article" date="2018" name="BMC Genomics">
        <title>The complete and fully assembled genome sequence of Aeromonas salmonicida subsp. pectinolytica and its comparative analysis with other Aeromonas species: investigation of the mobilome in environmental and pathogenic strains.</title>
        <authorList>
            <person name="Pfeiffer F."/>
            <person name="Zamora-Lagos M.A."/>
            <person name="Blettinger M."/>
            <person name="Yeroslaviz A."/>
            <person name="Dahl A."/>
            <person name="Gruber S."/>
            <person name="Habermann B.H."/>
        </authorList>
    </citation>
    <scope>NUCLEOTIDE SEQUENCE [LARGE SCALE GENOMIC DNA]</scope>
    <source>
        <strain evidence="3">34mel</strain>
    </source>
</reference>
<sequence length="112" mass="12664">MNKNKIIEAMETERKSQGIQSNNNSVKPEITKKSPHLAVCLDSNPSANNRQEPLMLKSKSLVSLVKSDNEAKEFEAFCKTLTNPDVLLDLYLFCKKSGEDNFIESLINFNKE</sequence>
<proteinExistence type="predicted"/>
<name>T0QL91_AERSA</name>
<accession>T0QL91</accession>
<evidence type="ECO:0000256" key="1">
    <source>
        <dbReference type="SAM" id="MobiDB-lite"/>
    </source>
</evidence>
<feature type="region of interest" description="Disordered" evidence="1">
    <location>
        <begin position="1"/>
        <end position="28"/>
    </location>
</feature>
<dbReference type="AlphaFoldDB" id="T0QL91"/>
<dbReference type="RefSeq" id="WP_021141108.1">
    <property type="nucleotide sequence ID" value="NZ_ARYZ02000114.1"/>
</dbReference>
<feature type="compositionally biased region" description="Basic and acidic residues" evidence="1">
    <location>
        <begin position="1"/>
        <end position="16"/>
    </location>
</feature>
<feature type="compositionally biased region" description="Polar residues" evidence="1">
    <location>
        <begin position="17"/>
        <end position="26"/>
    </location>
</feature>